<dbReference type="PANTHER" id="PTHR45339:SF1">
    <property type="entry name" value="HYBRID SIGNAL TRANSDUCTION HISTIDINE KINASE J"/>
    <property type="match status" value="1"/>
</dbReference>
<gene>
    <name evidence="18" type="ORF">H7B90_29645</name>
</gene>
<evidence type="ECO:0000256" key="6">
    <source>
        <dbReference type="ARBA" id="ARBA00022741"/>
    </source>
</evidence>
<dbReference type="CDD" id="cd00082">
    <property type="entry name" value="HisKA"/>
    <property type="match status" value="1"/>
</dbReference>
<keyword evidence="8" id="KW-0067">ATP-binding</keyword>
<proteinExistence type="inferred from homology"/>
<feature type="domain" description="Histidine kinase" evidence="14">
    <location>
        <begin position="271"/>
        <end position="492"/>
    </location>
</feature>
<organism evidence="18 19">
    <name type="scientific">Cohnella xylanilytica</name>
    <dbReference type="NCBI Taxonomy" id="557555"/>
    <lineage>
        <taxon>Bacteria</taxon>
        <taxon>Bacillati</taxon>
        <taxon>Bacillota</taxon>
        <taxon>Bacilli</taxon>
        <taxon>Bacillales</taxon>
        <taxon>Paenibacillaceae</taxon>
        <taxon>Cohnella</taxon>
    </lineage>
</organism>
<dbReference type="InterPro" id="IPR036890">
    <property type="entry name" value="HATPase_C_sf"/>
</dbReference>
<comment type="similarity">
    <text evidence="2">In the N-terminal section; belongs to the phytochrome family.</text>
</comment>
<keyword evidence="19" id="KW-1185">Reference proteome</keyword>
<dbReference type="Pfam" id="PF13426">
    <property type="entry name" value="PAS_9"/>
    <property type="match status" value="1"/>
</dbReference>
<dbReference type="InterPro" id="IPR003661">
    <property type="entry name" value="HisK_dim/P_dom"/>
</dbReference>
<protein>
    <recommendedName>
        <fullName evidence="12">Circadian input-output histidine kinase CikA</fullName>
        <ecNumber evidence="3">2.7.13.3</ecNumber>
    </recommendedName>
    <alternativeName>
        <fullName evidence="11">Sensory/regulatory protein RpfC</fullName>
    </alternativeName>
</protein>
<dbReference type="CDD" id="cd00130">
    <property type="entry name" value="PAS"/>
    <property type="match status" value="2"/>
</dbReference>
<dbReference type="Pfam" id="PF00512">
    <property type="entry name" value="HisKA"/>
    <property type="match status" value="1"/>
</dbReference>
<dbReference type="RefSeq" id="WP_185139512.1">
    <property type="nucleotide sequence ID" value="NZ_BORM01000010.1"/>
</dbReference>
<dbReference type="EC" id="2.7.13.3" evidence="3"/>
<evidence type="ECO:0000313" key="19">
    <source>
        <dbReference type="Proteomes" id="UP000553776"/>
    </source>
</evidence>
<feature type="domain" description="Response regulatory" evidence="15">
    <location>
        <begin position="516"/>
        <end position="633"/>
    </location>
</feature>
<dbReference type="SMART" id="SM00388">
    <property type="entry name" value="HisKA"/>
    <property type="match status" value="1"/>
</dbReference>
<dbReference type="Gene3D" id="3.40.50.2300">
    <property type="match status" value="1"/>
</dbReference>
<keyword evidence="7" id="KW-0418">Kinase</keyword>
<evidence type="ECO:0000259" key="16">
    <source>
        <dbReference type="PROSITE" id="PS50112"/>
    </source>
</evidence>
<dbReference type="PROSITE" id="PS50112">
    <property type="entry name" value="PAS"/>
    <property type="match status" value="2"/>
</dbReference>
<evidence type="ECO:0000259" key="15">
    <source>
        <dbReference type="PROSITE" id="PS50110"/>
    </source>
</evidence>
<dbReference type="SMART" id="SM00086">
    <property type="entry name" value="PAC"/>
    <property type="match status" value="2"/>
</dbReference>
<dbReference type="CDD" id="cd17546">
    <property type="entry name" value="REC_hyHK_CKI1_RcsC-like"/>
    <property type="match status" value="1"/>
</dbReference>
<feature type="domain" description="PAC" evidence="17">
    <location>
        <begin position="82"/>
        <end position="135"/>
    </location>
</feature>
<dbReference type="InterPro" id="IPR035965">
    <property type="entry name" value="PAS-like_dom_sf"/>
</dbReference>
<keyword evidence="9" id="KW-0902">Two-component regulatory system</keyword>
<dbReference type="InterPro" id="IPR001789">
    <property type="entry name" value="Sig_transdc_resp-reg_receiver"/>
</dbReference>
<evidence type="ECO:0000256" key="7">
    <source>
        <dbReference type="ARBA" id="ARBA00022777"/>
    </source>
</evidence>
<keyword evidence="6" id="KW-0547">Nucleotide-binding</keyword>
<dbReference type="FunFam" id="3.30.565.10:FF:000010">
    <property type="entry name" value="Sensor histidine kinase RcsC"/>
    <property type="match status" value="1"/>
</dbReference>
<evidence type="ECO:0000256" key="8">
    <source>
        <dbReference type="ARBA" id="ARBA00022840"/>
    </source>
</evidence>
<evidence type="ECO:0000256" key="10">
    <source>
        <dbReference type="ARBA" id="ARBA00064003"/>
    </source>
</evidence>
<dbReference type="Gene3D" id="1.10.287.130">
    <property type="match status" value="1"/>
</dbReference>
<evidence type="ECO:0000313" key="18">
    <source>
        <dbReference type="EMBL" id="MBB6695562.1"/>
    </source>
</evidence>
<dbReference type="SMART" id="SM00091">
    <property type="entry name" value="PAS"/>
    <property type="match status" value="2"/>
</dbReference>
<keyword evidence="4 13" id="KW-0597">Phosphoprotein</keyword>
<dbReference type="InterPro" id="IPR013767">
    <property type="entry name" value="PAS_fold"/>
</dbReference>
<comment type="caution">
    <text evidence="18">The sequence shown here is derived from an EMBL/GenBank/DDBJ whole genome shotgun (WGS) entry which is preliminary data.</text>
</comment>
<dbReference type="SUPFAM" id="SSF52172">
    <property type="entry name" value="CheY-like"/>
    <property type="match status" value="1"/>
</dbReference>
<dbReference type="GO" id="GO:0000155">
    <property type="term" value="F:phosphorelay sensor kinase activity"/>
    <property type="evidence" value="ECO:0007669"/>
    <property type="project" value="InterPro"/>
</dbReference>
<dbReference type="Proteomes" id="UP000553776">
    <property type="component" value="Unassembled WGS sequence"/>
</dbReference>
<feature type="domain" description="PAS" evidence="16">
    <location>
        <begin position="8"/>
        <end position="78"/>
    </location>
</feature>
<feature type="domain" description="PAS" evidence="16">
    <location>
        <begin position="136"/>
        <end position="187"/>
    </location>
</feature>
<sequence length="640" mass="72123">MENTQLQPNTLFEHLFNHTPIGIVMLSLDRRWIRVNPAACRIFGYDRNELLSMRQEDLAYPDPQNPLDASFQALVDGRISEFTQEKRYRHKNGSVIWTSTHVSIIRDELDSSPKHFIAQIIDISANKLAEQKLIETVERYTSLKKYNHDAIISFDLQGKIMNANVMAEKLLGRRVADMIGTPIADIIGEYHVGRILADNEQYAQIEGEIDSVPHVDGHTVEVLVTIAPIIVNQKNIGFYLLIKDITEQKKLLIEKEAAVRTNEVKSEFLAMMSHEIRTPMNGVIGMTDLLLDTELDSEQREYVSIIKKSGDTLLAIINDILDFSKVESGNAELIEEPFSLSGAIAETLDTLMPKALEKNLRLNVSIRPGIPQTLFGDSLKLKQILMNLTSNAIKFTPEGSISITVDEAEPEGDRVRLHFAVRDTGIGIPEDKVEKLFEPFYQVDHFMARRAEGTGLGLAITKKLIQLMDGEIRCEPNEGGGTVFRFHVRLRPEDHRETEPCEPEAAPSGLTGDSLRILVAEDNDVNRRVLVRMVEKLGFRPVAVRNGAEVLEQVGRSRFDIVFMDIQMPVMNGLEATRHILRSTRPEERPYIVAVTANALVGDRERYMEAGMNEYISKPLQSAIVSEIIRRCQAARNPNP</sequence>
<dbReference type="PROSITE" id="PS50113">
    <property type="entry name" value="PAC"/>
    <property type="match status" value="1"/>
</dbReference>
<dbReference type="InterPro" id="IPR036097">
    <property type="entry name" value="HisK_dim/P_sf"/>
</dbReference>
<dbReference type="InterPro" id="IPR004358">
    <property type="entry name" value="Sig_transdc_His_kin-like_C"/>
</dbReference>
<evidence type="ECO:0000256" key="12">
    <source>
        <dbReference type="ARBA" id="ARBA00074306"/>
    </source>
</evidence>
<dbReference type="SUPFAM" id="SSF55785">
    <property type="entry name" value="PYP-like sensor domain (PAS domain)"/>
    <property type="match status" value="2"/>
</dbReference>
<dbReference type="PROSITE" id="PS50109">
    <property type="entry name" value="HIS_KIN"/>
    <property type="match status" value="1"/>
</dbReference>
<dbReference type="InterPro" id="IPR005467">
    <property type="entry name" value="His_kinase_dom"/>
</dbReference>
<dbReference type="Gene3D" id="3.30.565.10">
    <property type="entry name" value="Histidine kinase-like ATPase, C-terminal domain"/>
    <property type="match status" value="1"/>
</dbReference>
<evidence type="ECO:0000256" key="1">
    <source>
        <dbReference type="ARBA" id="ARBA00000085"/>
    </source>
</evidence>
<evidence type="ECO:0000256" key="2">
    <source>
        <dbReference type="ARBA" id="ARBA00006402"/>
    </source>
</evidence>
<dbReference type="SMART" id="SM00387">
    <property type="entry name" value="HATPase_c"/>
    <property type="match status" value="1"/>
</dbReference>
<evidence type="ECO:0000256" key="5">
    <source>
        <dbReference type="ARBA" id="ARBA00022679"/>
    </source>
</evidence>
<evidence type="ECO:0000256" key="3">
    <source>
        <dbReference type="ARBA" id="ARBA00012438"/>
    </source>
</evidence>
<comment type="catalytic activity">
    <reaction evidence="1">
        <text>ATP + protein L-histidine = ADP + protein N-phospho-L-histidine.</text>
        <dbReference type="EC" id="2.7.13.3"/>
    </reaction>
</comment>
<evidence type="ECO:0000259" key="17">
    <source>
        <dbReference type="PROSITE" id="PS50113"/>
    </source>
</evidence>
<dbReference type="NCBIfam" id="TIGR00229">
    <property type="entry name" value="sensory_box"/>
    <property type="match status" value="2"/>
</dbReference>
<accession>A0A841U7C4</accession>
<dbReference type="InterPro" id="IPR001610">
    <property type="entry name" value="PAC"/>
</dbReference>
<evidence type="ECO:0000256" key="4">
    <source>
        <dbReference type="ARBA" id="ARBA00022553"/>
    </source>
</evidence>
<dbReference type="GO" id="GO:0005524">
    <property type="term" value="F:ATP binding"/>
    <property type="evidence" value="ECO:0007669"/>
    <property type="project" value="UniProtKB-KW"/>
</dbReference>
<comment type="subunit">
    <text evidence="10">At low DSF concentrations, interacts with RpfF.</text>
</comment>
<evidence type="ECO:0000256" key="13">
    <source>
        <dbReference type="PROSITE-ProRule" id="PRU00169"/>
    </source>
</evidence>
<dbReference type="AlphaFoldDB" id="A0A841U7C4"/>
<dbReference type="InterPro" id="IPR003594">
    <property type="entry name" value="HATPase_dom"/>
</dbReference>
<dbReference type="PROSITE" id="PS50110">
    <property type="entry name" value="RESPONSE_REGULATORY"/>
    <property type="match status" value="1"/>
</dbReference>
<feature type="modified residue" description="4-aspartylphosphate" evidence="13">
    <location>
        <position position="565"/>
    </location>
</feature>
<evidence type="ECO:0000256" key="11">
    <source>
        <dbReference type="ARBA" id="ARBA00068150"/>
    </source>
</evidence>
<dbReference type="PRINTS" id="PR00344">
    <property type="entry name" value="BCTRLSENSOR"/>
</dbReference>
<dbReference type="SUPFAM" id="SSF47384">
    <property type="entry name" value="Homodimeric domain of signal transducing histidine kinase"/>
    <property type="match status" value="1"/>
</dbReference>
<keyword evidence="5" id="KW-0808">Transferase</keyword>
<dbReference type="GO" id="GO:0006355">
    <property type="term" value="P:regulation of DNA-templated transcription"/>
    <property type="evidence" value="ECO:0007669"/>
    <property type="project" value="InterPro"/>
</dbReference>
<reference evidence="18 19" key="1">
    <citation type="submission" date="2020-08" db="EMBL/GenBank/DDBJ databases">
        <title>Cohnella phylogeny.</title>
        <authorList>
            <person name="Dunlap C."/>
        </authorList>
    </citation>
    <scope>NUCLEOTIDE SEQUENCE [LARGE SCALE GENOMIC DNA]</scope>
    <source>
        <strain evidence="18 19">DSM 25239</strain>
    </source>
</reference>
<dbReference type="Pfam" id="PF02518">
    <property type="entry name" value="HATPase_c"/>
    <property type="match status" value="1"/>
</dbReference>
<dbReference type="InterPro" id="IPR000014">
    <property type="entry name" value="PAS"/>
</dbReference>
<dbReference type="SMART" id="SM00448">
    <property type="entry name" value="REC"/>
    <property type="match status" value="1"/>
</dbReference>
<dbReference type="InterPro" id="IPR011006">
    <property type="entry name" value="CheY-like_superfamily"/>
</dbReference>
<dbReference type="Gene3D" id="3.30.450.20">
    <property type="entry name" value="PAS domain"/>
    <property type="match status" value="2"/>
</dbReference>
<dbReference type="PANTHER" id="PTHR45339">
    <property type="entry name" value="HYBRID SIGNAL TRANSDUCTION HISTIDINE KINASE J"/>
    <property type="match status" value="1"/>
</dbReference>
<dbReference type="InterPro" id="IPR000700">
    <property type="entry name" value="PAS-assoc_C"/>
</dbReference>
<name>A0A841U7C4_9BACL</name>
<dbReference type="Pfam" id="PF00072">
    <property type="entry name" value="Response_reg"/>
    <property type="match status" value="1"/>
</dbReference>
<dbReference type="FunFam" id="1.10.287.130:FF:000002">
    <property type="entry name" value="Two-component osmosensing histidine kinase"/>
    <property type="match status" value="1"/>
</dbReference>
<evidence type="ECO:0000256" key="9">
    <source>
        <dbReference type="ARBA" id="ARBA00023012"/>
    </source>
</evidence>
<dbReference type="Pfam" id="PF00989">
    <property type="entry name" value="PAS"/>
    <property type="match status" value="1"/>
</dbReference>
<dbReference type="CDD" id="cd16922">
    <property type="entry name" value="HATPase_EvgS-ArcB-TorS-like"/>
    <property type="match status" value="1"/>
</dbReference>
<dbReference type="EMBL" id="JACJVR010000130">
    <property type="protein sequence ID" value="MBB6695562.1"/>
    <property type="molecule type" value="Genomic_DNA"/>
</dbReference>
<dbReference type="SUPFAM" id="SSF55874">
    <property type="entry name" value="ATPase domain of HSP90 chaperone/DNA topoisomerase II/histidine kinase"/>
    <property type="match status" value="1"/>
</dbReference>
<evidence type="ECO:0000259" key="14">
    <source>
        <dbReference type="PROSITE" id="PS50109"/>
    </source>
</evidence>